<reference evidence="1" key="2">
    <citation type="submission" date="2015-07" db="EMBL/GenBank/DDBJ databases">
        <title>Plasmids, circular viruses and viroids from rat gut.</title>
        <authorList>
            <person name="Jorgensen T.J."/>
            <person name="Hansen M.A."/>
            <person name="Xu Z."/>
            <person name="Tabak M.A."/>
            <person name="Sorensen S.J."/>
            <person name="Hansen L.H."/>
        </authorList>
    </citation>
    <scope>NUCLEOTIDE SEQUENCE</scope>
    <source>
        <plasmid evidence="1">pRGFK0834</plasmid>
    </source>
</reference>
<sequence length="103" mass="11852">MTTKRTETVIIRLTPDEKKSLLLRKTKPRLAEWLRELALGQKPKRQPKSVDPALLFELNRIGVNLNQIARHCHQAPVSMETVNIALALQHIEARLREVLDRAD</sequence>
<dbReference type="Pfam" id="PF21983">
    <property type="entry name" value="NikA-like"/>
    <property type="match status" value="1"/>
</dbReference>
<proteinExistence type="predicted"/>
<dbReference type="InterPro" id="IPR053842">
    <property type="entry name" value="NikA-like"/>
</dbReference>
<accession>A0A0H5Q1S4</accession>
<protein>
    <submittedName>
        <fullName evidence="1">Uncharacterized protein</fullName>
    </submittedName>
</protein>
<keyword evidence="1" id="KW-0614">Plasmid</keyword>
<evidence type="ECO:0000313" key="1">
    <source>
        <dbReference type="EMBL" id="CRY95946.1"/>
    </source>
</evidence>
<dbReference type="EMBL" id="LN853440">
    <property type="protein sequence ID" value="CRY95946.1"/>
    <property type="molecule type" value="Genomic_DNA"/>
</dbReference>
<reference evidence="1" key="1">
    <citation type="submission" date="2015-06" db="EMBL/GenBank/DDBJ databases">
        <authorList>
            <person name="Joergensen T."/>
        </authorList>
    </citation>
    <scope>NUCLEOTIDE SEQUENCE</scope>
    <source>
        <plasmid evidence="1">pRGFK0834</plasmid>
    </source>
</reference>
<dbReference type="AlphaFoldDB" id="A0A0H5Q1S4"/>
<geneLocation type="plasmid" evidence="1">
    <name>pRGFK0834</name>
</geneLocation>
<organism evidence="1">
    <name type="scientific">uncultured prokaryote</name>
    <dbReference type="NCBI Taxonomy" id="198431"/>
    <lineage>
        <taxon>unclassified sequences</taxon>
        <taxon>environmental samples</taxon>
    </lineage>
</organism>
<name>A0A0H5Q1S4_9ZZZZ</name>